<sequence>MHDSKAITFVNARNSWLDNVNSYKPSSNTGDYHLLSYGVTIMQSRSLTIQNMHFQKPQYKGEGGNGYAPGQR</sequence>
<evidence type="ECO:0000313" key="1">
    <source>
        <dbReference type="EMBL" id="GIP59301.1"/>
    </source>
</evidence>
<protein>
    <submittedName>
        <fullName evidence="1">Uncharacterized protein</fullName>
    </submittedName>
</protein>
<gene>
    <name evidence="1" type="ORF">J15TS10_31150</name>
</gene>
<dbReference type="Proteomes" id="UP000681290">
    <property type="component" value="Unassembled WGS sequence"/>
</dbReference>
<dbReference type="RefSeq" id="WP_213592075.1">
    <property type="nucleotide sequence ID" value="NZ_BOSM01000005.1"/>
</dbReference>
<keyword evidence="2" id="KW-1185">Reference proteome</keyword>
<organism evidence="1 2">
    <name type="scientific">Paenibacillus woosongensis</name>
    <dbReference type="NCBI Taxonomy" id="307580"/>
    <lineage>
        <taxon>Bacteria</taxon>
        <taxon>Bacillati</taxon>
        <taxon>Bacillota</taxon>
        <taxon>Bacilli</taxon>
        <taxon>Bacillales</taxon>
        <taxon>Paenibacillaceae</taxon>
        <taxon>Paenibacillus</taxon>
    </lineage>
</organism>
<evidence type="ECO:0000313" key="2">
    <source>
        <dbReference type="Proteomes" id="UP000681290"/>
    </source>
</evidence>
<name>A0ABQ4MTQ9_9BACL</name>
<dbReference type="EMBL" id="BOSM01000005">
    <property type="protein sequence ID" value="GIP59301.1"/>
    <property type="molecule type" value="Genomic_DNA"/>
</dbReference>
<reference evidence="1 2" key="1">
    <citation type="submission" date="2021-03" db="EMBL/GenBank/DDBJ databases">
        <title>Antimicrobial resistance genes in bacteria isolated from Japanese honey, and their potential for conferring macrolide and lincosamide resistance in the American foulbrood pathogen Paenibacillus larvae.</title>
        <authorList>
            <person name="Okamoto M."/>
            <person name="Kumagai M."/>
            <person name="Kanamori H."/>
            <person name="Takamatsu D."/>
        </authorList>
    </citation>
    <scope>NUCLEOTIDE SEQUENCE [LARGE SCALE GENOMIC DNA]</scope>
    <source>
        <strain evidence="1 2">J15TS10</strain>
    </source>
</reference>
<proteinExistence type="predicted"/>
<accession>A0ABQ4MTQ9</accession>
<comment type="caution">
    <text evidence="1">The sequence shown here is derived from an EMBL/GenBank/DDBJ whole genome shotgun (WGS) entry which is preliminary data.</text>
</comment>